<evidence type="ECO:0000259" key="8">
    <source>
        <dbReference type="Pfam" id="PF06429"/>
    </source>
</evidence>
<dbReference type="NCBIfam" id="TIGR01395">
    <property type="entry name" value="FlgC"/>
    <property type="match status" value="1"/>
</dbReference>
<comment type="subunit">
    <text evidence="5 6">The basal body constitutes a major portion of the flagellar organelle and consists of four rings (L,P,S, and M) mounted on a central rod. The rod consists of about 26 subunits of FlgG in the distal portion, and FlgB, FlgC and FlgF are thought to build up the proximal portion of the rod with about 6 subunits each.</text>
</comment>
<feature type="domain" description="Flagellar basal body rod protein N-terminal" evidence="7">
    <location>
        <begin position="19"/>
        <end position="44"/>
    </location>
</feature>
<sequence>MSMIFPISGTGPLSQAMVTAASAMRAQSTRMRLVAENLANADSTAAVPDGTPYQRKVMSFEQSVDKATNAAVVQPGPITTDPAPFRSVYAPSSPAANAKGYVSMPNVSPVLELADMREAERSYEANLATLNQARSMIAKTLDILKA</sequence>
<keyword evidence="9" id="KW-0282">Flagellum</keyword>
<dbReference type="GO" id="GO:0071978">
    <property type="term" value="P:bacterial-type flagellum-dependent swarming motility"/>
    <property type="evidence" value="ECO:0007669"/>
    <property type="project" value="TreeGrafter"/>
</dbReference>
<evidence type="ECO:0000256" key="4">
    <source>
        <dbReference type="ARBA" id="ARBA00023143"/>
    </source>
</evidence>
<evidence type="ECO:0000259" key="7">
    <source>
        <dbReference type="Pfam" id="PF00460"/>
    </source>
</evidence>
<organism evidence="9 10">
    <name type="scientific">Rhodopila globiformis</name>
    <name type="common">Rhodopseudomonas globiformis</name>
    <dbReference type="NCBI Taxonomy" id="1071"/>
    <lineage>
        <taxon>Bacteria</taxon>
        <taxon>Pseudomonadati</taxon>
        <taxon>Pseudomonadota</taxon>
        <taxon>Alphaproteobacteria</taxon>
        <taxon>Acetobacterales</taxon>
        <taxon>Acetobacteraceae</taxon>
        <taxon>Rhodopila</taxon>
    </lineage>
</organism>
<evidence type="ECO:0000256" key="2">
    <source>
        <dbReference type="ARBA" id="ARBA00009677"/>
    </source>
</evidence>
<dbReference type="InterPro" id="IPR006299">
    <property type="entry name" value="FlgC"/>
</dbReference>
<name>A0A2S6MZH7_RHOGL</name>
<keyword evidence="9" id="KW-0966">Cell projection</keyword>
<feature type="domain" description="Flagellar basal-body/hook protein C-terminal" evidence="8">
    <location>
        <begin position="99"/>
        <end position="142"/>
    </location>
</feature>
<dbReference type="AlphaFoldDB" id="A0A2S6MZH7"/>
<dbReference type="Proteomes" id="UP000239724">
    <property type="component" value="Unassembled WGS sequence"/>
</dbReference>
<evidence type="ECO:0000256" key="6">
    <source>
        <dbReference type="RuleBase" id="RU362062"/>
    </source>
</evidence>
<evidence type="ECO:0000313" key="9">
    <source>
        <dbReference type="EMBL" id="PPQ27773.1"/>
    </source>
</evidence>
<dbReference type="GO" id="GO:0030694">
    <property type="term" value="C:bacterial-type flagellum basal body, rod"/>
    <property type="evidence" value="ECO:0007669"/>
    <property type="project" value="UniProtKB-UniRule"/>
</dbReference>
<gene>
    <name evidence="9" type="ORF">CCS01_26665</name>
</gene>
<evidence type="ECO:0000313" key="10">
    <source>
        <dbReference type="Proteomes" id="UP000239724"/>
    </source>
</evidence>
<comment type="caution">
    <text evidence="9">The sequence shown here is derived from an EMBL/GenBank/DDBJ whole genome shotgun (WGS) entry which is preliminary data.</text>
</comment>
<dbReference type="PANTHER" id="PTHR30435:SF2">
    <property type="entry name" value="FLAGELLAR BASAL-BODY ROD PROTEIN FLGC"/>
    <property type="match status" value="1"/>
</dbReference>
<dbReference type="Pfam" id="PF00460">
    <property type="entry name" value="Flg_bb_rod"/>
    <property type="match status" value="1"/>
</dbReference>
<dbReference type="Pfam" id="PF06429">
    <property type="entry name" value="Flg_bbr_C"/>
    <property type="match status" value="1"/>
</dbReference>
<keyword evidence="4 6" id="KW-0975">Bacterial flagellum</keyword>
<evidence type="ECO:0000256" key="5">
    <source>
        <dbReference type="ARBA" id="ARBA00025933"/>
    </source>
</evidence>
<dbReference type="PANTHER" id="PTHR30435">
    <property type="entry name" value="FLAGELLAR PROTEIN"/>
    <property type="match status" value="1"/>
</dbReference>
<dbReference type="InterPro" id="IPR001444">
    <property type="entry name" value="Flag_bb_rod_N"/>
</dbReference>
<keyword evidence="9" id="KW-0969">Cilium</keyword>
<dbReference type="InterPro" id="IPR010930">
    <property type="entry name" value="Flg_bb/hook_C_dom"/>
</dbReference>
<evidence type="ECO:0000256" key="3">
    <source>
        <dbReference type="ARBA" id="ARBA00017941"/>
    </source>
</evidence>
<proteinExistence type="inferred from homology"/>
<reference evidence="9 10" key="1">
    <citation type="journal article" date="2018" name="Arch. Microbiol.">
        <title>New insights into the metabolic potential of the phototrophic purple bacterium Rhodopila globiformis DSM 161(T) from its draft genome sequence and evidence for a vanadium-dependent nitrogenase.</title>
        <authorList>
            <person name="Imhoff J.F."/>
            <person name="Rahn T."/>
            <person name="Kunzel S."/>
            <person name="Neulinger S.C."/>
        </authorList>
    </citation>
    <scope>NUCLEOTIDE SEQUENCE [LARGE SCALE GENOMIC DNA]</scope>
    <source>
        <strain evidence="9 10">DSM 161</strain>
    </source>
</reference>
<evidence type="ECO:0000256" key="1">
    <source>
        <dbReference type="ARBA" id="ARBA00004117"/>
    </source>
</evidence>
<comment type="subcellular location">
    <subcellularLocation>
        <location evidence="1 6">Bacterial flagellum basal body</location>
    </subcellularLocation>
</comment>
<comment type="similarity">
    <text evidence="2">Belongs to the flagella basal body rod proteins family.</text>
</comment>
<dbReference type="EMBL" id="NHRY01000254">
    <property type="protein sequence ID" value="PPQ27773.1"/>
    <property type="molecule type" value="Genomic_DNA"/>
</dbReference>
<accession>A0A2S6MZH7</accession>
<dbReference type="OrthoDB" id="9813951at2"/>
<keyword evidence="10" id="KW-1185">Reference proteome</keyword>
<protein>
    <recommendedName>
        <fullName evidence="3 6">Flagellar basal-body rod protein FlgC</fullName>
    </recommendedName>
</protein>